<feature type="domain" description="TonB-dependent receptor plug" evidence="11">
    <location>
        <begin position="125"/>
        <end position="230"/>
    </location>
</feature>
<evidence type="ECO:0000313" key="13">
    <source>
        <dbReference type="Proteomes" id="UP001403385"/>
    </source>
</evidence>
<evidence type="ECO:0000256" key="4">
    <source>
        <dbReference type="ARBA" id="ARBA00022692"/>
    </source>
</evidence>
<keyword evidence="3 8" id="KW-1134">Transmembrane beta strand</keyword>
<keyword evidence="13" id="KW-1185">Reference proteome</keyword>
<dbReference type="InterPro" id="IPR037066">
    <property type="entry name" value="Plug_dom_sf"/>
</dbReference>
<comment type="similarity">
    <text evidence="8 9">Belongs to the TonB-dependent receptor family.</text>
</comment>
<dbReference type="GO" id="GO:0009279">
    <property type="term" value="C:cell outer membrane"/>
    <property type="evidence" value="ECO:0007669"/>
    <property type="project" value="UniProtKB-SubCell"/>
</dbReference>
<evidence type="ECO:0000259" key="10">
    <source>
        <dbReference type="Pfam" id="PF00593"/>
    </source>
</evidence>
<dbReference type="Pfam" id="PF13715">
    <property type="entry name" value="CarbopepD_reg_2"/>
    <property type="match status" value="1"/>
</dbReference>
<proteinExistence type="inferred from homology"/>
<reference evidence="12 13" key="1">
    <citation type="submission" date="2024-04" db="EMBL/GenBank/DDBJ databases">
        <title>Novel genus in family Flammeovirgaceae.</title>
        <authorList>
            <person name="Nguyen T.H."/>
            <person name="Vuong T.Q."/>
            <person name="Le H."/>
            <person name="Kim S.-G."/>
        </authorList>
    </citation>
    <scope>NUCLEOTIDE SEQUENCE [LARGE SCALE GENOMIC DNA]</scope>
    <source>
        <strain evidence="12 13">JCM 23209</strain>
    </source>
</reference>
<comment type="caution">
    <text evidence="12">The sequence shown here is derived from an EMBL/GenBank/DDBJ whole genome shotgun (WGS) entry which is preliminary data.</text>
</comment>
<evidence type="ECO:0000256" key="2">
    <source>
        <dbReference type="ARBA" id="ARBA00022448"/>
    </source>
</evidence>
<evidence type="ECO:0000256" key="8">
    <source>
        <dbReference type="PROSITE-ProRule" id="PRU01360"/>
    </source>
</evidence>
<protein>
    <submittedName>
        <fullName evidence="12">TonB-dependent receptor</fullName>
    </submittedName>
</protein>
<evidence type="ECO:0000259" key="11">
    <source>
        <dbReference type="Pfam" id="PF07715"/>
    </source>
</evidence>
<dbReference type="Gene3D" id="2.170.130.10">
    <property type="entry name" value="TonB-dependent receptor, plug domain"/>
    <property type="match status" value="1"/>
</dbReference>
<dbReference type="Proteomes" id="UP001403385">
    <property type="component" value="Unassembled WGS sequence"/>
</dbReference>
<comment type="subcellular location">
    <subcellularLocation>
        <location evidence="1 8">Cell outer membrane</location>
        <topology evidence="1 8">Multi-pass membrane protein</topology>
    </subcellularLocation>
</comment>
<dbReference type="GO" id="GO:0015344">
    <property type="term" value="F:siderophore uptake transmembrane transporter activity"/>
    <property type="evidence" value="ECO:0007669"/>
    <property type="project" value="TreeGrafter"/>
</dbReference>
<evidence type="ECO:0000256" key="9">
    <source>
        <dbReference type="RuleBase" id="RU003357"/>
    </source>
</evidence>
<evidence type="ECO:0000313" key="12">
    <source>
        <dbReference type="EMBL" id="MEN7547535.1"/>
    </source>
</evidence>
<dbReference type="Gene3D" id="2.60.40.1120">
    <property type="entry name" value="Carboxypeptidase-like, regulatory domain"/>
    <property type="match status" value="1"/>
</dbReference>
<keyword evidence="12" id="KW-0675">Receptor</keyword>
<dbReference type="Pfam" id="PF07715">
    <property type="entry name" value="Plug"/>
    <property type="match status" value="1"/>
</dbReference>
<dbReference type="InterPro" id="IPR039426">
    <property type="entry name" value="TonB-dep_rcpt-like"/>
</dbReference>
<evidence type="ECO:0000256" key="7">
    <source>
        <dbReference type="ARBA" id="ARBA00023237"/>
    </source>
</evidence>
<organism evidence="12 13">
    <name type="scientific">Rapidithrix thailandica</name>
    <dbReference type="NCBI Taxonomy" id="413964"/>
    <lineage>
        <taxon>Bacteria</taxon>
        <taxon>Pseudomonadati</taxon>
        <taxon>Bacteroidota</taxon>
        <taxon>Cytophagia</taxon>
        <taxon>Cytophagales</taxon>
        <taxon>Flammeovirgaceae</taxon>
        <taxon>Rapidithrix</taxon>
    </lineage>
</organism>
<dbReference type="EMBL" id="JBDKWZ010000003">
    <property type="protein sequence ID" value="MEN7547535.1"/>
    <property type="molecule type" value="Genomic_DNA"/>
</dbReference>
<dbReference type="Pfam" id="PF00593">
    <property type="entry name" value="TonB_dep_Rec_b-barrel"/>
    <property type="match status" value="1"/>
</dbReference>
<dbReference type="InterPro" id="IPR036942">
    <property type="entry name" value="Beta-barrel_TonB_sf"/>
</dbReference>
<evidence type="ECO:0000256" key="3">
    <source>
        <dbReference type="ARBA" id="ARBA00022452"/>
    </source>
</evidence>
<dbReference type="PROSITE" id="PS51257">
    <property type="entry name" value="PROKAR_LIPOPROTEIN"/>
    <property type="match status" value="1"/>
</dbReference>
<dbReference type="RefSeq" id="WP_346820323.1">
    <property type="nucleotide sequence ID" value="NZ_JBDKWZ010000003.1"/>
</dbReference>
<dbReference type="PANTHER" id="PTHR30069">
    <property type="entry name" value="TONB-DEPENDENT OUTER MEMBRANE RECEPTOR"/>
    <property type="match status" value="1"/>
</dbReference>
<gene>
    <name evidence="12" type="ORF">AAG747_06430</name>
</gene>
<dbReference type="InterPro" id="IPR000531">
    <property type="entry name" value="Beta-barrel_TonB"/>
</dbReference>
<name>A0AAW9S742_9BACT</name>
<evidence type="ECO:0000256" key="6">
    <source>
        <dbReference type="ARBA" id="ARBA00023136"/>
    </source>
</evidence>
<keyword evidence="6 8" id="KW-0472">Membrane</keyword>
<dbReference type="SUPFAM" id="SSF56935">
    <property type="entry name" value="Porins"/>
    <property type="match status" value="1"/>
</dbReference>
<dbReference type="PANTHER" id="PTHR30069:SF57">
    <property type="entry name" value="TONB-DEPENDENT RECEPTOR"/>
    <property type="match status" value="1"/>
</dbReference>
<keyword evidence="4 8" id="KW-0812">Transmembrane</keyword>
<keyword evidence="2 8" id="KW-0813">Transport</keyword>
<dbReference type="PROSITE" id="PS52016">
    <property type="entry name" value="TONB_DEPENDENT_REC_3"/>
    <property type="match status" value="1"/>
</dbReference>
<feature type="domain" description="TonB-dependent receptor-like beta-barrel" evidence="10">
    <location>
        <begin position="275"/>
        <end position="706"/>
    </location>
</feature>
<dbReference type="InterPro" id="IPR008969">
    <property type="entry name" value="CarboxyPept-like_regulatory"/>
</dbReference>
<dbReference type="SUPFAM" id="SSF49464">
    <property type="entry name" value="Carboxypeptidase regulatory domain-like"/>
    <property type="match status" value="1"/>
</dbReference>
<evidence type="ECO:0000256" key="5">
    <source>
        <dbReference type="ARBA" id="ARBA00023077"/>
    </source>
</evidence>
<sequence length="770" mass="86695">MVRNTTFHLMFAGLFLLSCISISYGQSKGSLRGKISFEGKAAEFIHVGLLKANLGAITDEQGHYEIKNIPYGKYTLQISAVGYETHRQEIRIQSGEPLVVNHTLEESSELMEEVVISGTLKEVSKLESPVPVEVYNPVYFQKNPTPALFEALQIVNGVRPQVNCSICNTGDIHINGMEGPYTMVLIDGMPIVSGLSSVYGLNGIPNSMIERVEVVKGPASTLYGSEAVGGLINVITKQPDKTPRFAVDVFATDWQEVNTDIGTRFKVGKATAMAGVNYFHYDNPIDRNGDGYTDLTNAKRLSLFNKWSFERKNNRVATLAGRYVYEDRWGAEMDWNSSYRGGTELYGESIYTERYELVGTYQLPLDSENLMFSYSFNSHSQNSIYGDEAYIAQQRIGFGQLLWDKQLGKHDLLLGGAFRYQYYDDNTAATRNGDEANNTNQPDKTYLPGLFVQDEITLDSRLKILLGMRYDYNSDHGNIFTPRFNLKWSPNRNNTLRLSAGTGYRVVNLFTEDHAATTGTRDVVLEEDLKPERSYNVNLNYQKFIDIPGGILTLDASAFYTYFFNKIIPDYETSQTKIFYRNLDGYAVSQGVSLNADLSFEFPLTANFGVTLMDVYTMDKDDEGKNHREKQLLTETVSGTWALSYTFHKPGISIDYSGNIYGPMKLPLQNERDNRSEFSDTYSIQNIKISKNFNNGLTIYGGVKNLLNFVPPSYSITRPHDPFNKQVEFDNAGNPIATSENPKALIFDTTYVYTSFQGIRGFFGISYSVR</sequence>
<keyword evidence="5 9" id="KW-0798">TonB box</keyword>
<accession>A0AAW9S742</accession>
<keyword evidence="7 8" id="KW-0998">Cell outer membrane</keyword>
<dbReference type="Gene3D" id="2.40.170.20">
    <property type="entry name" value="TonB-dependent receptor, beta-barrel domain"/>
    <property type="match status" value="1"/>
</dbReference>
<dbReference type="InterPro" id="IPR012910">
    <property type="entry name" value="Plug_dom"/>
</dbReference>
<evidence type="ECO:0000256" key="1">
    <source>
        <dbReference type="ARBA" id="ARBA00004571"/>
    </source>
</evidence>
<dbReference type="GO" id="GO:0044718">
    <property type="term" value="P:siderophore transmembrane transport"/>
    <property type="evidence" value="ECO:0007669"/>
    <property type="project" value="TreeGrafter"/>
</dbReference>
<dbReference type="AlphaFoldDB" id="A0AAW9S742"/>